<protein>
    <submittedName>
        <fullName evidence="2">Uncharacterized protein</fullName>
    </submittedName>
</protein>
<accession>A0A6M4A3K0</accession>
<dbReference type="AlphaFoldDB" id="A0A6M4A3K0"/>
<dbReference type="KEGG" id="upi:EJG51_007835"/>
<evidence type="ECO:0000313" key="3">
    <source>
        <dbReference type="Proteomes" id="UP000274350"/>
    </source>
</evidence>
<feature type="region of interest" description="Disordered" evidence="1">
    <location>
        <begin position="63"/>
        <end position="83"/>
    </location>
</feature>
<reference evidence="2 3" key="1">
    <citation type="journal article" date="2019" name="Int. J. Syst. Evol. Microbiol.">
        <title>Undibacterium piscinae sp. nov., isolated from Korean shiner intestine.</title>
        <authorList>
            <person name="Lee S.Y."/>
            <person name="Kang W."/>
            <person name="Kim P.S."/>
            <person name="Kim H.S."/>
            <person name="Sung H."/>
            <person name="Shin N.R."/>
            <person name="Whon T.W."/>
            <person name="Yun J.H."/>
            <person name="Lee J.Y."/>
            <person name="Lee J.Y."/>
            <person name="Jung M.J."/>
            <person name="Jeong Y.S."/>
            <person name="Tak E.J."/>
            <person name="Han J.E."/>
            <person name="Hyun D.W."/>
            <person name="Kang M.S."/>
            <person name="Lee K.E."/>
            <person name="Lee B.H."/>
            <person name="Bae J.W."/>
        </authorList>
    </citation>
    <scope>NUCLEOTIDE SEQUENCE [LARGE SCALE GENOMIC DNA]</scope>
    <source>
        <strain evidence="2 3">S11R28</strain>
    </source>
</reference>
<gene>
    <name evidence="2" type="ORF">EJG51_007835</name>
</gene>
<organism evidence="2 3">
    <name type="scientific">Undibacterium piscinae</name>
    <dbReference type="NCBI Taxonomy" id="2495591"/>
    <lineage>
        <taxon>Bacteria</taxon>
        <taxon>Pseudomonadati</taxon>
        <taxon>Pseudomonadota</taxon>
        <taxon>Betaproteobacteria</taxon>
        <taxon>Burkholderiales</taxon>
        <taxon>Oxalobacteraceae</taxon>
        <taxon>Undibacterium</taxon>
    </lineage>
</organism>
<keyword evidence="3" id="KW-1185">Reference proteome</keyword>
<feature type="compositionally biased region" description="Polar residues" evidence="1">
    <location>
        <begin position="66"/>
        <end position="76"/>
    </location>
</feature>
<name>A0A6M4A3K0_9BURK</name>
<sequence length="124" mass="13511">MPAILLAQMSGLAHRLDHAQWPNGKPLYAKADSRFAVENPDGQHRPVHSCSLFDAGTVTECLHASPSLSPDDNGNYSPPRHNGHSAWITPPPIYFSSRAPPRAAAIPGPFRPQDFLSFGQYQLA</sequence>
<evidence type="ECO:0000256" key="1">
    <source>
        <dbReference type="SAM" id="MobiDB-lite"/>
    </source>
</evidence>
<evidence type="ECO:0000313" key="2">
    <source>
        <dbReference type="EMBL" id="QJQ05775.1"/>
    </source>
</evidence>
<proteinExistence type="predicted"/>
<dbReference type="Proteomes" id="UP000274350">
    <property type="component" value="Chromosome"/>
</dbReference>
<dbReference type="EMBL" id="CP051152">
    <property type="protein sequence ID" value="QJQ05775.1"/>
    <property type="molecule type" value="Genomic_DNA"/>
</dbReference>